<dbReference type="InterPro" id="IPR007349">
    <property type="entry name" value="DUF418"/>
</dbReference>
<reference evidence="4" key="1">
    <citation type="submission" date="2016-10" db="EMBL/GenBank/DDBJ databases">
        <authorList>
            <person name="Varghese N."/>
            <person name="Submissions S."/>
        </authorList>
    </citation>
    <scope>NUCLEOTIDE SEQUENCE [LARGE SCALE GENOMIC DNA]</scope>
    <source>
        <strain evidence="4">S9</strain>
    </source>
</reference>
<dbReference type="InterPro" id="IPR052529">
    <property type="entry name" value="Bact_Transport_Assoc"/>
</dbReference>
<proteinExistence type="predicted"/>
<evidence type="ECO:0000313" key="4">
    <source>
        <dbReference type="Proteomes" id="UP000198571"/>
    </source>
</evidence>
<sequence length="407" mass="46672">MSKNVFSAPLPAKERVHELDIIRGFALLGILFANMPYFASPEVYLTMTNVVWWTESWNVFAEFIIHFFASSKFFTMFSFLFGLGFIIFLQRAEQKAAKPQGLFIRRLVILLVIGIIHAFGIWYGDILVIYALTGFFLLLFYKSTPKTVLVWAFLLILIPVSFISLMAILIFMAGDLIPSDAESMAIGMQMLEQSITAYGSGNTADIFSQRAADYSFMFSNYVFMMPVILGMFLFGVYIAKTEKYKDIPSHIPFFKRVWKWSLAVGLPFNVMFVYSYFEQGAEVSVHMMTYFIGSAIGGPALCFFYMTSIILLMRKEKWIKLFNPLRAVGRTALSNYLLQSIIATSLFYNYGLGLYGEVGPLIWLVMAAVLFAGQIWVSNKWIKKYRFGPAEWIWRSLTYGKRQPFKM</sequence>
<keyword evidence="1" id="KW-1133">Transmembrane helix</keyword>
<dbReference type="OrthoDB" id="9807744at2"/>
<feature type="transmembrane region" description="Helical" evidence="1">
    <location>
        <begin position="126"/>
        <end position="141"/>
    </location>
</feature>
<feature type="transmembrane region" description="Helical" evidence="1">
    <location>
        <begin position="148"/>
        <end position="174"/>
    </location>
</feature>
<dbReference type="EMBL" id="FOGT01000001">
    <property type="protein sequence ID" value="SER40778.1"/>
    <property type="molecule type" value="Genomic_DNA"/>
</dbReference>
<protein>
    <recommendedName>
        <fullName evidence="2">DUF418 domain-containing protein</fullName>
    </recommendedName>
</protein>
<dbReference type="PANTHER" id="PTHR30590:SF2">
    <property type="entry name" value="INNER MEMBRANE PROTEIN"/>
    <property type="match status" value="1"/>
</dbReference>
<feature type="transmembrane region" description="Helical" evidence="1">
    <location>
        <begin position="358"/>
        <end position="377"/>
    </location>
</feature>
<dbReference type="RefSeq" id="WP_093047013.1">
    <property type="nucleotide sequence ID" value="NZ_FOGT01000001.1"/>
</dbReference>
<dbReference type="Proteomes" id="UP000198571">
    <property type="component" value="Unassembled WGS sequence"/>
</dbReference>
<keyword evidence="1" id="KW-0812">Transmembrane</keyword>
<feature type="transmembrane region" description="Helical" evidence="1">
    <location>
        <begin position="333"/>
        <end position="352"/>
    </location>
</feature>
<keyword evidence="1" id="KW-0472">Membrane</keyword>
<dbReference type="STRING" id="1601833.SAMN05518684_10155"/>
<evidence type="ECO:0000256" key="1">
    <source>
        <dbReference type="SAM" id="Phobius"/>
    </source>
</evidence>
<keyword evidence="4" id="KW-1185">Reference proteome</keyword>
<accession>A0A1H9NXX3</accession>
<feature type="transmembrane region" description="Helical" evidence="1">
    <location>
        <begin position="260"/>
        <end position="277"/>
    </location>
</feature>
<dbReference type="AlphaFoldDB" id="A0A1H9NXX3"/>
<name>A0A1H9NXX3_9BACI</name>
<feature type="transmembrane region" description="Helical" evidence="1">
    <location>
        <begin position="289"/>
        <end position="312"/>
    </location>
</feature>
<dbReference type="PANTHER" id="PTHR30590">
    <property type="entry name" value="INNER MEMBRANE PROTEIN"/>
    <property type="match status" value="1"/>
</dbReference>
<feature type="transmembrane region" description="Helical" evidence="1">
    <location>
        <begin position="59"/>
        <end position="89"/>
    </location>
</feature>
<feature type="domain" description="DUF418" evidence="2">
    <location>
        <begin position="239"/>
        <end position="401"/>
    </location>
</feature>
<feature type="transmembrane region" description="Helical" evidence="1">
    <location>
        <begin position="218"/>
        <end position="239"/>
    </location>
</feature>
<evidence type="ECO:0000259" key="2">
    <source>
        <dbReference type="Pfam" id="PF04235"/>
    </source>
</evidence>
<organism evidence="3 4">
    <name type="scientific">Salipaludibacillus aurantiacus</name>
    <dbReference type="NCBI Taxonomy" id="1601833"/>
    <lineage>
        <taxon>Bacteria</taxon>
        <taxon>Bacillati</taxon>
        <taxon>Bacillota</taxon>
        <taxon>Bacilli</taxon>
        <taxon>Bacillales</taxon>
        <taxon>Bacillaceae</taxon>
    </lineage>
</organism>
<feature type="transmembrane region" description="Helical" evidence="1">
    <location>
        <begin position="21"/>
        <end position="39"/>
    </location>
</feature>
<gene>
    <name evidence="3" type="ORF">SAMN05518684_10155</name>
</gene>
<dbReference type="Pfam" id="PF04235">
    <property type="entry name" value="DUF418"/>
    <property type="match status" value="1"/>
</dbReference>
<feature type="transmembrane region" description="Helical" evidence="1">
    <location>
        <begin position="101"/>
        <end position="120"/>
    </location>
</feature>
<evidence type="ECO:0000313" key="3">
    <source>
        <dbReference type="EMBL" id="SER40778.1"/>
    </source>
</evidence>